<keyword evidence="3" id="KW-0645">Protease</keyword>
<keyword evidence="4" id="KW-0833">Ubl conjugation pathway</keyword>
<dbReference type="EMBL" id="RYZI01000335">
    <property type="protein sequence ID" value="RWA06457.1"/>
    <property type="molecule type" value="Genomic_DNA"/>
</dbReference>
<dbReference type="STRING" id="363999.A0A439CWN5"/>
<feature type="compositionally biased region" description="Basic and acidic residues" evidence="7">
    <location>
        <begin position="2798"/>
        <end position="2807"/>
    </location>
</feature>
<evidence type="ECO:0000259" key="10">
    <source>
        <dbReference type="Pfam" id="PF20255"/>
    </source>
</evidence>
<dbReference type="InterPro" id="IPR051346">
    <property type="entry name" value="OTU_Deubiquitinase"/>
</dbReference>
<dbReference type="PANTHER" id="PTHR13367">
    <property type="entry name" value="UBIQUITIN THIOESTERASE"/>
    <property type="match status" value="1"/>
</dbReference>
<feature type="compositionally biased region" description="Acidic residues" evidence="7">
    <location>
        <begin position="2776"/>
        <end position="2788"/>
    </location>
</feature>
<evidence type="ECO:0000313" key="11">
    <source>
        <dbReference type="EMBL" id="RWA06457.1"/>
    </source>
</evidence>
<organism evidence="11 12">
    <name type="scientific">Xylaria grammica</name>
    <dbReference type="NCBI Taxonomy" id="363999"/>
    <lineage>
        <taxon>Eukaryota</taxon>
        <taxon>Fungi</taxon>
        <taxon>Dikarya</taxon>
        <taxon>Ascomycota</taxon>
        <taxon>Pezizomycotina</taxon>
        <taxon>Sordariomycetes</taxon>
        <taxon>Xylariomycetidae</taxon>
        <taxon>Xylariales</taxon>
        <taxon>Xylariaceae</taxon>
        <taxon>Xylaria</taxon>
    </lineage>
</organism>
<comment type="caution">
    <text evidence="11">The sequence shown here is derived from an EMBL/GenBank/DDBJ whole genome shotgun (WGS) entry which is preliminary data.</text>
</comment>
<evidence type="ECO:0000256" key="6">
    <source>
        <dbReference type="ARBA" id="ARBA00022807"/>
    </source>
</evidence>
<dbReference type="PANTHER" id="PTHR13367:SF34">
    <property type="match status" value="1"/>
</dbReference>
<evidence type="ECO:0000256" key="4">
    <source>
        <dbReference type="ARBA" id="ARBA00022786"/>
    </source>
</evidence>
<evidence type="ECO:0000256" key="5">
    <source>
        <dbReference type="ARBA" id="ARBA00022801"/>
    </source>
</evidence>
<dbReference type="Pfam" id="PF12359">
    <property type="entry name" value="DUF3645"/>
    <property type="match status" value="1"/>
</dbReference>
<evidence type="ECO:0000313" key="12">
    <source>
        <dbReference type="Proteomes" id="UP000286045"/>
    </source>
</evidence>
<dbReference type="Pfam" id="PF20255">
    <property type="entry name" value="DUF6606"/>
    <property type="match status" value="1"/>
</dbReference>
<evidence type="ECO:0000256" key="7">
    <source>
        <dbReference type="SAM" id="MobiDB-lite"/>
    </source>
</evidence>
<feature type="domain" description="DUF3638" evidence="8">
    <location>
        <begin position="1967"/>
        <end position="2189"/>
    </location>
</feature>
<dbReference type="GO" id="GO:0006508">
    <property type="term" value="P:proteolysis"/>
    <property type="evidence" value="ECO:0007669"/>
    <property type="project" value="UniProtKB-KW"/>
</dbReference>
<dbReference type="InterPro" id="IPR046541">
    <property type="entry name" value="DUF6606"/>
</dbReference>
<dbReference type="Proteomes" id="UP000286045">
    <property type="component" value="Unassembled WGS sequence"/>
</dbReference>
<comment type="catalytic activity">
    <reaction evidence="1">
        <text>Thiol-dependent hydrolysis of ester, thioester, amide, peptide and isopeptide bonds formed by the C-terminal Gly of ubiquitin (a 76-residue protein attached to proteins as an intracellular targeting signal).</text>
        <dbReference type="EC" id="3.4.19.12"/>
    </reaction>
</comment>
<feature type="region of interest" description="Disordered" evidence="7">
    <location>
        <begin position="2776"/>
        <end position="2807"/>
    </location>
</feature>
<keyword evidence="5" id="KW-0378">Hydrolase</keyword>
<gene>
    <name evidence="11" type="ORF">EKO27_g8639</name>
</gene>
<feature type="domain" description="DUF3645" evidence="9">
    <location>
        <begin position="2312"/>
        <end position="2345"/>
    </location>
</feature>
<keyword evidence="6" id="KW-0788">Thiol protease</keyword>
<dbReference type="Pfam" id="PF12340">
    <property type="entry name" value="DUF3638"/>
    <property type="match status" value="1"/>
</dbReference>
<protein>
    <recommendedName>
        <fullName evidence="2">ubiquitinyl hydrolase 1</fullName>
        <ecNumber evidence="2">3.4.19.12</ecNumber>
    </recommendedName>
</protein>
<evidence type="ECO:0000256" key="2">
    <source>
        <dbReference type="ARBA" id="ARBA00012759"/>
    </source>
</evidence>
<reference evidence="11 12" key="1">
    <citation type="submission" date="2018-12" db="EMBL/GenBank/DDBJ databases">
        <title>Draft genome sequence of Xylaria grammica IHI A82.</title>
        <authorList>
            <person name="Buettner E."/>
            <person name="Kellner H."/>
        </authorList>
    </citation>
    <scope>NUCLEOTIDE SEQUENCE [LARGE SCALE GENOMIC DNA]</scope>
    <source>
        <strain evidence="11 12">IHI A82</strain>
    </source>
</reference>
<dbReference type="EC" id="3.4.19.12" evidence="2"/>
<dbReference type="GO" id="GO:0004843">
    <property type="term" value="F:cysteine-type deubiquitinase activity"/>
    <property type="evidence" value="ECO:0007669"/>
    <property type="project" value="UniProtKB-EC"/>
</dbReference>
<dbReference type="InterPro" id="IPR022099">
    <property type="entry name" value="DUF3638"/>
</dbReference>
<evidence type="ECO:0000256" key="1">
    <source>
        <dbReference type="ARBA" id="ARBA00000707"/>
    </source>
</evidence>
<keyword evidence="12" id="KW-1185">Reference proteome</keyword>
<sequence length="3061" mass="346019">MEYIINHVILPPQLPQKDDYNLAGEAQLLHHALEAFKLFHNILQNDEAAVADLAGIQCAFSMLQNLASICSRTETSTSVSEKAFQNALSKLHRDAAPIPLYVHAQNAGVIISSAADTDKIHFELFELLPRNTDVMSNPGRLRRSFPGCAIAVPREEVQNPVFLQTISTTMANLSHQTAYGTTPQVRKAGQMHQEDRDTTHPKMVTELLAAYLRSMGEMVEVSSILKNTREEVLWRNARLPWRRSALWLLIRVTLQLFFSLLATAEANLKSRWAHIQANNTIKHDFSDLKDLPAAQDTIMHLAELDKHLDAITKRQYCTEPPKLHTSCPLPDLTFFNLLTSEIPIVFKLLKFEAWVESSLDAWLTTNLGNEQTCEKLGSAIESYHDYAITLYEGNPETMSTMFLTILHLWVALDRSAISCCTLLADYDPHFPVVMLQKLILPEKCQMKRLQSIEQYLASRSSQAKFSADLVFRSFGQNDCFAVRYFNKSAEHQKVLSDIERLAGDARDKKRDELADKRNGYQMRLAEYNGLECQYTEKVNRRTGAIRKKHQSQCLKCKYKTEMDAMTIQLHEWPLPENENEAKTVVFELLIPEAFSYWRDSTIFTLTNCLGLKYTSQVRPTYRYTVHFIKELRGYFKADGRGRRISLLSQIKPHSGTHRNIKSLMTVSVEEVCVKNGMVFQYFDTTQDYFVDSLACTSFLTNACTFRLSKTSQNLQQFIDGTVGPEIFSNAVVATQYKCPQNLSLEEYKGMASLRAGSKIRWHNLLKELASPSVDFGKEDTVFTILQCIQQAGQTDTFDALRETHKVLYDDRFAAVILSNLSAACSRVSRNWQSAPALSAFISIASRVLSLSSSPAIQQSSLAVLSTAREISISWFGILKRKAEKATEDRVRGDFLSKSTFVALICADSFNVDSQNLRKALCLSEQAAILIQSAIAIQEGSKTLEKKNAEAESRSLTALLYHRWKRLCLRSFPILAEKVVVERSPALDDAIKISWAAYQPLGQWQSLQPPYEHWLKSEKKLGEYGNDSVVQFSLLTGELLVNGVPLNKLPEEYERTPEYQRLFGNITIETMPSSVRGMRFSGKQMFAGHKLHFNLSTNQNTLSESHLWVQATNQESTFELIPHSLLRNQFPTTFVDNFTHWYNVTENFIEFCPSHRAWFHSKENWKLFRVGEGNAWRLTKGGKSLVNIRSATANRLSAIFKPLEDALYIHVTLDHKTSSLEIDLPRIQLGFSTRPEDASIKCHQHRGMVVREQQIIGALVGLQSKLVLSSNQGNSRDKVIIPNGKISHQTDNGHVRVVIDKSSSTKVQVYEIDQQLGRILDNGTLTSKLVLAYLHGLTSFCLPDPLTGSTGTNAALTILRSAAIRSFPSVNQEDMNLLTDIANLTPRREYYPRYLKDMETVLWSSKLGFLAQHSEYHECVESLFKHFQRSNLFYPDNRVAFPTLSNIDGTLVQREKISSAVTRVWDFGAEHYTQECDRVYTSRDRSQNSKQALMALSLSTMVFQDRANPKEPMQINIGHHLWQFLKSNCKILKASPLSSSGSFRYDATFLTEPYKLIAEEFLPRLRAFQNRDSQLSKYEVMLWLATLSFAMVTDMTMLQFLASFFTCPQMRAIEVPDVQHCDLFYGFTLPEDSVRDRVVSATLDFSDAPESKMEKYQHETDQEHLERSVGAFREAVDRAISDFVTEIMSQWPCEAPLKPPNPESYAWETYINVDVAMSSLGTYIRKIDNNYRLHTYLDKVGNEVPRALVKLNALVRVPRTAKTISRRAPGVVTSNDVFTSPAPSDVSTIEVNTPDVKVKTGRGRDTSLLSNLLVRLDGLVDSPFEMSYMAGLRDSLSALHGLEYGHETEIGPDNLHHIFFQYREAWRRIVNERYSTMIGAATKPIRDRLCINDVTSKSTLPLQHFPRLCPVFFLQQLSRKRWGSLPGDWKKCVIYYAVALTQLQRADRLLNVAGNPPSLIKELNNLGHQNWDPYEYPDSLLLEVENGILIRNVQEQIAAQMRSPPSGNNVVMQLNMGEGKSSVIIPIVAASLADTTRLVRVIVAKPQSKQMLQMLIGRLGGLLDRQIYHLPFSRAVKIGNDGSRVINQLLEECKNSGGVLLTQPENILSFKLMGIESCISGDKGNSQLVKMLGGLDAHSRDIVDECDENFSVKFELLYTMGLQCPIQYSPERWICIQHVLDIFRELIPKVKHRFPSSIEISRSNGGFPRVRILHADAQDYITLKIASKICGKGLSGFPIVRQRKGFREAVFRYITEARPPVNVVETVENDDPTGFWAKSHSALLLLRGLLAGGVLSFCFGQKRWRVDYGLDASRKPETKLAVPFRAKDSPTPRSEFSHPEVVMVLTQLSYYYGGLSNEELDLAFRHLLNSDQADAEFQAWVRAAPGLSNEFKQLSGINLEDRLACEEEIFPHFRFSQGAINYFLAKNVFPREMKEFPHKLSASGWDIGGIKTHPTTGFSGTNDSRALLPLSVNQLDLNEQKHTNALVLGNLLLPENAVALMPPHVDQNVTDAAMLLDMVVGMDPTVRVVLDVGAQILELDNLGVARKWLSSVQDSEGTEAVVFFNENDELSVLDRKGHIEPLQVSPYINQLGLCLVFLDEAHTRGTELKLPRDYRAAVTLGANLTKDRLVQACMRMRLLGEGQSVIFCVPNEISSKILRRLPKIQSEGEPTISVSDILAWTITETWNDAKRSALLWEAQGRRYERHKGLWAECHAAGDVLTKKLAEKFLEDEAKSLEDRYRPLLNRDGNNQPDDAIRRRCQQFGNLELMSAVLQEEQERELAPEIEQEQQAERPPLARPEQHSLHPDISEFVRTGTLNAESKGYMNAFTSLRQTSAASVFRVTQFRPGLLVSTDFAQTIKTTGRVNKLDGYQRSVQWVLTASQDPHGDVVQMMIISPYEANELLPDIQKSSHVALHIYAARPNLAYQSLDKLDLYTVPEIHKDRKIPRQFITALNLFAGQLYVSSFNEYVEICSFLGLAWEPAKDGEIIGADGFIHRDHAGRVGGISGLRTSPVEFFKILLTKIRRNCEAIDKTHMGRILDNQLLSPEDFRPGSDLPDEMEL</sequence>
<accession>A0A439CWN5</accession>
<evidence type="ECO:0000259" key="9">
    <source>
        <dbReference type="Pfam" id="PF12359"/>
    </source>
</evidence>
<proteinExistence type="predicted"/>
<name>A0A439CWN5_9PEZI</name>
<evidence type="ECO:0000259" key="8">
    <source>
        <dbReference type="Pfam" id="PF12340"/>
    </source>
</evidence>
<dbReference type="InterPro" id="IPR022105">
    <property type="entry name" value="DUF3645"/>
</dbReference>
<feature type="domain" description="DUF6606" evidence="10">
    <location>
        <begin position="4"/>
        <end position="261"/>
    </location>
</feature>
<evidence type="ECO:0000256" key="3">
    <source>
        <dbReference type="ARBA" id="ARBA00022670"/>
    </source>
</evidence>